<dbReference type="Gene3D" id="6.10.250.3170">
    <property type="match status" value="1"/>
</dbReference>
<dbReference type="SMART" id="SM01300">
    <property type="entry name" value="PEHE"/>
    <property type="match status" value="1"/>
</dbReference>
<dbReference type="GO" id="GO:0044545">
    <property type="term" value="C:NSL complex"/>
    <property type="evidence" value="ECO:0007669"/>
    <property type="project" value="TreeGrafter"/>
</dbReference>
<feature type="compositionally biased region" description="Polar residues" evidence="1">
    <location>
        <begin position="727"/>
        <end position="743"/>
    </location>
</feature>
<protein>
    <recommendedName>
        <fullName evidence="2">PEHE domain-containing protein</fullName>
    </recommendedName>
</protein>
<sequence length="973" mass="108546">MTPALSKSSNKVSRVRISSSVFTGHMESNGSVLGMDVDLPLKLLDDSYTHRFWLNLSSLPFLDSYSSKDPLELTEMLLPSLFHNTESFKTVLLSNQGSLLDCLSLDKNAADSVVSTTVSPDVHFPVYDDSRITAVEKPTSEQPDCSTEHYQGVTQSLPPQHCPQVESRSSDNAARLRHPAARPQEANHIKQHEADTLMHIWHSSSQMGPSAMQDTLKARTEWLASWHGSLVARADRANRRLHVLLGEHAMQHCSSQLEGLGRKLHQEGSSLRSSFLATGSSSSPETKASDAPVEQNGLSSLPDCSSSQSCPQSVQKNKDMQSLARCGQPILRGVQKALDSDATASSSDEEWDHQETRAISAASECLGCEWRWQCERAELASCWTWLQLRLSELDCRIRQLGELHQHILDSKGNVVLAESRPLTDRQIQQMLLTETAGLALTAGNMHDMPAELDTEPSSPARLLWNIERQSAQLSHMVKNLMAPLSVSPSSSPVTKGICSRWRGQQKRPFSSFSDVFPCANSTCFGEAGQKKRRLCHRRQRPPQVDVTCVCARTRPLLTYHKPGLFSMGQSLLTQQGPDSSTYLCASCASCDPVSECSDPACSSTVRSTANRAHPVLSLSSESSLSFHLQMGLAREDWLRQTSPSYSFTSAGKTFRSLFNCKHQLQAAKHSRTHRRESTPIRWAHACQKPPRRTHRRALKRTHHQADTNVCLYQSGVRCPSPEDSAEEASTPNNTRTQRRNSQFPVRRRNGESVYSINNIVIPMALAASAKVEKPQYKDILTPSWRIVDIVPLVKKEEIEEESADEVELLSDEMFSQRHQRYENREKLRWSSWEEGRRYTRRTRSVVFSSSDCMNGSDRHFSANVHGPEQVCDDQSWAHSTLGAPPELRLKERWPRLPWEKRAFPLSKEQEGVLICEEEAGKAVDALWAKREEMELSLSDGSCENRLSSFCCAVTPSPAGHTGNGHVGFTTGSS</sequence>
<dbReference type="OMA" id="WRVVDIQ"/>
<feature type="region of interest" description="Disordered" evidence="1">
    <location>
        <begin position="718"/>
        <end position="746"/>
    </location>
</feature>
<dbReference type="InterPro" id="IPR026180">
    <property type="entry name" value="NSL1"/>
</dbReference>
<dbReference type="GeneTree" id="ENSGT00530000063688"/>
<reference evidence="3 4" key="1">
    <citation type="submission" date="2020-10" db="EMBL/GenBank/DDBJ databases">
        <title>Pygocentrus nattereri (red-bellied piranha) genome, fPygNat1, primary haplotype.</title>
        <authorList>
            <person name="Myers G."/>
            <person name="Meyer A."/>
            <person name="Karagic N."/>
            <person name="Pippel M."/>
            <person name="Winkler S."/>
            <person name="Tracey A."/>
            <person name="Wood J."/>
            <person name="Formenti G."/>
            <person name="Howe K."/>
            <person name="Fedrigo O."/>
            <person name="Jarvis E.D."/>
        </authorList>
    </citation>
    <scope>NUCLEOTIDE SEQUENCE [LARGE SCALE GENOMIC DNA]</scope>
</reference>
<accession>A0A3B4C7M1</accession>
<feature type="region of interest" description="Disordered" evidence="1">
    <location>
        <begin position="271"/>
        <end position="313"/>
    </location>
</feature>
<dbReference type="PANTHER" id="PTHR22443">
    <property type="entry name" value="NON-SPECIFIC LETHAL 1, ISOFORM M"/>
    <property type="match status" value="1"/>
</dbReference>
<dbReference type="AlphaFoldDB" id="A0A3B4C7M1"/>
<dbReference type="Ensembl" id="ENSPNAT00000002294.2">
    <property type="protein sequence ID" value="ENSPNAP00000007160.2"/>
    <property type="gene ID" value="ENSPNAG00000013039.2"/>
</dbReference>
<evidence type="ECO:0000313" key="4">
    <source>
        <dbReference type="Proteomes" id="UP001501920"/>
    </source>
</evidence>
<dbReference type="GO" id="GO:0035035">
    <property type="term" value="F:histone acetyltransferase binding"/>
    <property type="evidence" value="ECO:0007669"/>
    <property type="project" value="TreeGrafter"/>
</dbReference>
<keyword evidence="4" id="KW-1185">Reference proteome</keyword>
<feature type="compositionally biased region" description="Polar residues" evidence="1">
    <location>
        <begin position="140"/>
        <end position="158"/>
    </location>
</feature>
<dbReference type="PROSITE" id="PS52052">
    <property type="entry name" value="PEHE"/>
    <property type="match status" value="1"/>
</dbReference>
<evidence type="ECO:0000313" key="3">
    <source>
        <dbReference type="Ensembl" id="ENSPNAP00000007160.2"/>
    </source>
</evidence>
<evidence type="ECO:0000259" key="2">
    <source>
        <dbReference type="PROSITE" id="PS52052"/>
    </source>
</evidence>
<proteinExistence type="predicted"/>
<dbReference type="Proteomes" id="UP001501920">
    <property type="component" value="Chromosome 6"/>
</dbReference>
<reference evidence="3" key="3">
    <citation type="submission" date="2025-09" db="UniProtKB">
        <authorList>
            <consortium name="Ensembl"/>
        </authorList>
    </citation>
    <scope>IDENTIFICATION</scope>
</reference>
<dbReference type="InterPro" id="IPR029332">
    <property type="entry name" value="PEHE_dom"/>
</dbReference>
<feature type="compositionally biased region" description="Polar residues" evidence="1">
    <location>
        <begin position="271"/>
        <end position="286"/>
    </location>
</feature>
<dbReference type="RefSeq" id="XP_037395048.1">
    <property type="nucleotide sequence ID" value="XM_037539151.1"/>
</dbReference>
<evidence type="ECO:0000256" key="1">
    <source>
        <dbReference type="SAM" id="MobiDB-lite"/>
    </source>
</evidence>
<dbReference type="GeneID" id="108433058"/>
<feature type="region of interest" description="Disordered" evidence="1">
    <location>
        <begin position="136"/>
        <end position="187"/>
    </location>
</feature>
<dbReference type="OrthoDB" id="6022640at2759"/>
<dbReference type="RefSeq" id="XP_017562841.2">
    <property type="nucleotide sequence ID" value="XM_017707352.2"/>
</dbReference>
<dbReference type="STRING" id="42514.ENSPNAP00000007160"/>
<dbReference type="Pfam" id="PF15275">
    <property type="entry name" value="PEHE"/>
    <property type="match status" value="1"/>
</dbReference>
<gene>
    <name evidence="3" type="primary">KANSL1L</name>
</gene>
<dbReference type="PANTHER" id="PTHR22443:SF16">
    <property type="entry name" value="KAT8 REGULATORY NSL COMPLEX SUBUNIT 1-LIKE PROTEIN"/>
    <property type="match status" value="1"/>
</dbReference>
<name>A0A3B4C7M1_PYGNA</name>
<organism evidence="3 4">
    <name type="scientific">Pygocentrus nattereri</name>
    <name type="common">Red-bellied piranha</name>
    <dbReference type="NCBI Taxonomy" id="42514"/>
    <lineage>
        <taxon>Eukaryota</taxon>
        <taxon>Metazoa</taxon>
        <taxon>Chordata</taxon>
        <taxon>Craniata</taxon>
        <taxon>Vertebrata</taxon>
        <taxon>Euteleostomi</taxon>
        <taxon>Actinopterygii</taxon>
        <taxon>Neopterygii</taxon>
        <taxon>Teleostei</taxon>
        <taxon>Ostariophysi</taxon>
        <taxon>Characiformes</taxon>
        <taxon>Characoidei</taxon>
        <taxon>Pygocentrus</taxon>
    </lineage>
</organism>
<feature type="domain" description="PEHE" evidence="2">
    <location>
        <begin position="778"/>
        <end position="898"/>
    </location>
</feature>
<reference evidence="3" key="2">
    <citation type="submission" date="2025-08" db="UniProtKB">
        <authorList>
            <consortium name="Ensembl"/>
        </authorList>
    </citation>
    <scope>IDENTIFICATION</scope>
</reference>
<feature type="compositionally biased region" description="Low complexity" evidence="1">
    <location>
        <begin position="298"/>
        <end position="313"/>
    </location>
</feature>